<keyword evidence="2" id="KW-1185">Reference proteome</keyword>
<accession>A0ABW8V0F5</accession>
<comment type="caution">
    <text evidence="1">The sequence shown here is derived from an EMBL/GenBank/DDBJ whole genome shotgun (WGS) entry which is preliminary data.</text>
</comment>
<evidence type="ECO:0008006" key="3">
    <source>
        <dbReference type="Google" id="ProtNLM"/>
    </source>
</evidence>
<reference evidence="1 2" key="1">
    <citation type="submission" date="2024-08" db="EMBL/GenBank/DDBJ databases">
        <title>Tateyamaria sp. nov., isolated from marine algae.</title>
        <authorList>
            <person name="Choi B.J."/>
            <person name="Kim J.M."/>
            <person name="Lee J.K."/>
            <person name="Choi D.G."/>
            <person name="Bayburt H."/>
            <person name="Baek J.H."/>
            <person name="Han D.M."/>
            <person name="Jeon C.O."/>
        </authorList>
    </citation>
    <scope>NUCLEOTIDE SEQUENCE [LARGE SCALE GENOMIC DNA]</scope>
    <source>
        <strain evidence="1 2">KMU-156</strain>
    </source>
</reference>
<dbReference type="Proteomes" id="UP001627408">
    <property type="component" value="Unassembled WGS sequence"/>
</dbReference>
<organism evidence="1 2">
    <name type="scientific">Tateyamaria armeniaca</name>
    <dbReference type="NCBI Taxonomy" id="2518930"/>
    <lineage>
        <taxon>Bacteria</taxon>
        <taxon>Pseudomonadati</taxon>
        <taxon>Pseudomonadota</taxon>
        <taxon>Alphaproteobacteria</taxon>
        <taxon>Rhodobacterales</taxon>
        <taxon>Roseobacteraceae</taxon>
        <taxon>Tateyamaria</taxon>
    </lineage>
</organism>
<evidence type="ECO:0000313" key="1">
    <source>
        <dbReference type="EMBL" id="MFL4470883.1"/>
    </source>
</evidence>
<dbReference type="RefSeq" id="WP_407592717.1">
    <property type="nucleotide sequence ID" value="NZ_JBHDIY010000002.1"/>
</dbReference>
<dbReference type="EMBL" id="JBHDIY010000002">
    <property type="protein sequence ID" value="MFL4470883.1"/>
    <property type="molecule type" value="Genomic_DNA"/>
</dbReference>
<gene>
    <name evidence="1" type="ORF">ACERZ8_13685</name>
</gene>
<proteinExistence type="predicted"/>
<sequence length="189" mass="19826">MFLNHDAAFTTFSPAMQSSLPDHTATLSAQTKLETPRGWASVDALSVGDRVATMDGGFATITAISHPKRRAPLVQVPGGVLSTCSDISLPADAHIALTPPARLSQAPVVSAPIKALSGWNGIRPTLFAGPDLATLHFADEEMIYAQTGLLIHAFDARTDSFFPTLNYGDTRALLALMDGKMPGPDAAAA</sequence>
<protein>
    <recommendedName>
        <fullName evidence="3">Hedgehog/Intein (Hint) domain-containing protein</fullName>
    </recommendedName>
</protein>
<evidence type="ECO:0000313" key="2">
    <source>
        <dbReference type="Proteomes" id="UP001627408"/>
    </source>
</evidence>
<name>A0ABW8V0F5_9RHOB</name>